<accession>A0A1G7WB93</accession>
<dbReference type="AlphaFoldDB" id="A0A1G7WB93"/>
<keyword evidence="2" id="KW-1185">Reference proteome</keyword>
<gene>
    <name evidence="1" type="ORF">SAMN04489796_101307</name>
</gene>
<proteinExistence type="predicted"/>
<sequence length="38" mass="4309">MSKQETNPVKKESLKIKGTLDDVLKVSVPKPKQDKDKK</sequence>
<evidence type="ECO:0000313" key="1">
    <source>
        <dbReference type="EMBL" id="SDG69201.1"/>
    </source>
</evidence>
<dbReference type="STRING" id="262004.SAMN04489796_101307"/>
<dbReference type="EMBL" id="FNCZ01000001">
    <property type="protein sequence ID" value="SDG69201.1"/>
    <property type="molecule type" value="Genomic_DNA"/>
</dbReference>
<protein>
    <submittedName>
        <fullName evidence="1">Uncharacterized protein</fullName>
    </submittedName>
</protein>
<dbReference type="Proteomes" id="UP000199492">
    <property type="component" value="Unassembled WGS sequence"/>
</dbReference>
<name>A0A1G7WB93_9FLAO</name>
<organism evidence="1 2">
    <name type="scientific">Winogradskyella thalassocola</name>
    <dbReference type="NCBI Taxonomy" id="262004"/>
    <lineage>
        <taxon>Bacteria</taxon>
        <taxon>Pseudomonadati</taxon>
        <taxon>Bacteroidota</taxon>
        <taxon>Flavobacteriia</taxon>
        <taxon>Flavobacteriales</taxon>
        <taxon>Flavobacteriaceae</taxon>
        <taxon>Winogradskyella</taxon>
    </lineage>
</organism>
<reference evidence="2" key="1">
    <citation type="submission" date="2016-10" db="EMBL/GenBank/DDBJ databases">
        <authorList>
            <person name="Varghese N."/>
            <person name="Submissions S."/>
        </authorList>
    </citation>
    <scope>NUCLEOTIDE SEQUENCE [LARGE SCALE GENOMIC DNA]</scope>
    <source>
        <strain evidence="2">DSM 15363</strain>
    </source>
</reference>
<evidence type="ECO:0000313" key="2">
    <source>
        <dbReference type="Proteomes" id="UP000199492"/>
    </source>
</evidence>